<reference evidence="2 3" key="1">
    <citation type="submission" date="2017-08" db="EMBL/GenBank/DDBJ databases">
        <title>Acidophilic green algal genome provides insights into adaptation to an acidic environment.</title>
        <authorList>
            <person name="Hirooka S."/>
            <person name="Hirose Y."/>
            <person name="Kanesaki Y."/>
            <person name="Higuchi S."/>
            <person name="Fujiwara T."/>
            <person name="Onuma R."/>
            <person name="Era A."/>
            <person name="Ohbayashi R."/>
            <person name="Uzuka A."/>
            <person name="Nozaki H."/>
            <person name="Yoshikawa H."/>
            <person name="Miyagishima S.Y."/>
        </authorList>
    </citation>
    <scope>NUCLEOTIDE SEQUENCE [LARGE SCALE GENOMIC DNA]</scope>
    <source>
        <strain evidence="2 3">NIES-2499</strain>
    </source>
</reference>
<dbReference type="InterPro" id="IPR023210">
    <property type="entry name" value="NADP_OxRdtase_dom"/>
</dbReference>
<dbReference type="Pfam" id="PF00248">
    <property type="entry name" value="Aldo_ket_red"/>
    <property type="match status" value="1"/>
</dbReference>
<dbReference type="STRING" id="1157962.A0A250XSA8"/>
<accession>A0A250XSA8</accession>
<dbReference type="EMBL" id="BEGY01000206">
    <property type="protein sequence ID" value="GAX85944.1"/>
    <property type="molecule type" value="Genomic_DNA"/>
</dbReference>
<feature type="domain" description="NADP-dependent oxidoreductase" evidence="1">
    <location>
        <begin position="79"/>
        <end position="383"/>
    </location>
</feature>
<dbReference type="CDD" id="cd19101">
    <property type="entry name" value="AKR_unchar"/>
    <property type="match status" value="1"/>
</dbReference>
<keyword evidence="3" id="KW-1185">Reference proteome</keyword>
<comment type="caution">
    <text evidence="2">The sequence shown here is derived from an EMBL/GenBank/DDBJ whole genome shotgun (WGS) entry which is preliminary data.</text>
</comment>
<evidence type="ECO:0000259" key="1">
    <source>
        <dbReference type="Pfam" id="PF00248"/>
    </source>
</evidence>
<organism evidence="2 3">
    <name type="scientific">Chlamydomonas eustigma</name>
    <dbReference type="NCBI Taxonomy" id="1157962"/>
    <lineage>
        <taxon>Eukaryota</taxon>
        <taxon>Viridiplantae</taxon>
        <taxon>Chlorophyta</taxon>
        <taxon>core chlorophytes</taxon>
        <taxon>Chlorophyceae</taxon>
        <taxon>CS clade</taxon>
        <taxon>Chlamydomonadales</taxon>
        <taxon>Chlamydomonadaceae</taxon>
        <taxon>Chlamydomonas</taxon>
    </lineage>
</organism>
<evidence type="ECO:0000313" key="2">
    <source>
        <dbReference type="EMBL" id="GAX85944.1"/>
    </source>
</evidence>
<evidence type="ECO:0000313" key="3">
    <source>
        <dbReference type="Proteomes" id="UP000232323"/>
    </source>
</evidence>
<dbReference type="PANTHER" id="PTHR43147:SF5">
    <property type="entry name" value="OXIDOREDUCTASE"/>
    <property type="match status" value="1"/>
</dbReference>
<name>A0A250XSA8_9CHLO</name>
<dbReference type="PANTHER" id="PTHR43147">
    <property type="entry name" value="PROTEIN TAS"/>
    <property type="match status" value="1"/>
</dbReference>
<dbReference type="InterPro" id="IPR036812">
    <property type="entry name" value="NAD(P)_OxRdtase_dom_sf"/>
</dbReference>
<dbReference type="OrthoDB" id="48988at2759"/>
<dbReference type="AlphaFoldDB" id="A0A250XSA8"/>
<sequence>MTYPKTVKCQASGVPIIRRRALLNLAPGLCSATLCLPFSPPAHASSSDALSKNRKYLPVQHAGVRMPRAKLPGGLEVSKIIKGCWQLDGAHRGDRSSDRTSGAEAVADFERFFGSGVTTIDTADIYGPSEMLVGQFLRLNAQLRAKVQVLTKLTITEEDQGRISKDMVEYRVQAAMRKMGVDHLDLIQLHWEDLGTRGYVDTAQWLADLQADGLVSHVGLSNFGTEQMIEVLDAGVRIVSNQVQYSVIDRRPELFMTELCRKKDIAILPYGVLAGGFLSKSYVDKPAESAALDTMSKSKYGTQVREQGGWAFIQDVLQVLKEIAQKHNTSVSAVAISWVLCQPCVPAAIIGARNARHIMDLQSAVSPDLVLDEEDFLAIDAAYEGSKKLPEHDCFVWERGGPW</sequence>
<dbReference type="Proteomes" id="UP000232323">
    <property type="component" value="Unassembled WGS sequence"/>
</dbReference>
<gene>
    <name evidence="2" type="ORF">CEUSTIGMA_g13360.t1</name>
</gene>
<proteinExistence type="predicted"/>
<protein>
    <recommendedName>
        <fullName evidence="1">NADP-dependent oxidoreductase domain-containing protein</fullName>
    </recommendedName>
</protein>
<dbReference type="SUPFAM" id="SSF51430">
    <property type="entry name" value="NAD(P)-linked oxidoreductase"/>
    <property type="match status" value="1"/>
</dbReference>
<dbReference type="Gene3D" id="3.20.20.100">
    <property type="entry name" value="NADP-dependent oxidoreductase domain"/>
    <property type="match status" value="1"/>
</dbReference>